<dbReference type="CDD" id="cd00130">
    <property type="entry name" value="PAS"/>
    <property type="match status" value="2"/>
</dbReference>
<feature type="domain" description="PAS" evidence="1">
    <location>
        <begin position="139"/>
        <end position="184"/>
    </location>
</feature>
<dbReference type="InterPro" id="IPR013656">
    <property type="entry name" value="PAS_4"/>
</dbReference>
<dbReference type="NCBIfam" id="TIGR00229">
    <property type="entry name" value="sensory_box"/>
    <property type="match status" value="2"/>
</dbReference>
<dbReference type="SUPFAM" id="SSF55785">
    <property type="entry name" value="PYP-like sensor domain (PAS domain)"/>
    <property type="match status" value="2"/>
</dbReference>
<dbReference type="Pfam" id="PF00989">
    <property type="entry name" value="PAS"/>
    <property type="match status" value="1"/>
</dbReference>
<accession>A0A2N9L8U8</accession>
<reference evidence="3" key="1">
    <citation type="submission" date="2018-02" db="EMBL/GenBank/DDBJ databases">
        <authorList>
            <person name="Hausmann B."/>
        </authorList>
    </citation>
    <scope>NUCLEOTIDE SEQUENCE [LARGE SCALE GENOMIC DNA]</scope>
    <source>
        <strain evidence="3">Peat soil MAG SbA5</strain>
    </source>
</reference>
<dbReference type="OrthoDB" id="5480789at2"/>
<dbReference type="InterPro" id="IPR000014">
    <property type="entry name" value="PAS"/>
</dbReference>
<dbReference type="GO" id="GO:0006355">
    <property type="term" value="P:regulation of DNA-templated transcription"/>
    <property type="evidence" value="ECO:0007669"/>
    <property type="project" value="InterPro"/>
</dbReference>
<dbReference type="EMBL" id="OKRB01000080">
    <property type="protein sequence ID" value="SPE19464.1"/>
    <property type="molecule type" value="Genomic_DNA"/>
</dbReference>
<gene>
    <name evidence="2" type="ORF">SBA5_240047</name>
</gene>
<dbReference type="Pfam" id="PF08448">
    <property type="entry name" value="PAS_4"/>
    <property type="match status" value="1"/>
</dbReference>
<evidence type="ECO:0000313" key="2">
    <source>
        <dbReference type="EMBL" id="SPE19464.1"/>
    </source>
</evidence>
<dbReference type="PROSITE" id="PS50112">
    <property type="entry name" value="PAS"/>
    <property type="match status" value="1"/>
</dbReference>
<name>A0A2N9L8U8_9BACT</name>
<dbReference type="Proteomes" id="UP000239735">
    <property type="component" value="Unassembled WGS sequence"/>
</dbReference>
<sequence>MNGTLVIAPATAVATSNLDIDALPLPYAEIDARGIIIRANRAALALNHPGQGDLIGKSGWDLMACGEKNFSSAAFLSQMASGDDPPVITRNIFDRSGSFRTYQMHRSFIRDADGNPAGMRMVFVDVTDARKQLDETRLALKWFENAFASLADAIVLTDPLGFVRSVNHATEEMFGWTAQDLTERIIEEVIPIVAYESKDGPPLDRRIAIERHCTGIATLLTRGRQEVRVEMSTSPILDKDSGSVIGVASVLRKLDVTA</sequence>
<dbReference type="InterPro" id="IPR035965">
    <property type="entry name" value="PAS-like_dom_sf"/>
</dbReference>
<dbReference type="InterPro" id="IPR013767">
    <property type="entry name" value="PAS_fold"/>
</dbReference>
<evidence type="ECO:0000259" key="1">
    <source>
        <dbReference type="PROSITE" id="PS50112"/>
    </source>
</evidence>
<dbReference type="SMART" id="SM00091">
    <property type="entry name" value="PAS"/>
    <property type="match status" value="2"/>
</dbReference>
<proteinExistence type="predicted"/>
<evidence type="ECO:0000313" key="3">
    <source>
        <dbReference type="Proteomes" id="UP000239735"/>
    </source>
</evidence>
<protein>
    <recommendedName>
        <fullName evidence="1">PAS domain-containing protein</fullName>
    </recommendedName>
</protein>
<organism evidence="2 3">
    <name type="scientific">Candidatus Sulfuritelmatomonas gaucii</name>
    <dbReference type="NCBI Taxonomy" id="2043161"/>
    <lineage>
        <taxon>Bacteria</taxon>
        <taxon>Pseudomonadati</taxon>
        <taxon>Acidobacteriota</taxon>
        <taxon>Terriglobia</taxon>
        <taxon>Terriglobales</taxon>
        <taxon>Acidobacteriaceae</taxon>
        <taxon>Candidatus Sulfuritelmatomonas</taxon>
    </lineage>
</organism>
<dbReference type="AlphaFoldDB" id="A0A2N9L8U8"/>
<dbReference type="Gene3D" id="3.30.450.20">
    <property type="entry name" value="PAS domain"/>
    <property type="match status" value="2"/>
</dbReference>